<name>A0A0A9CEB0_ARUDO</name>
<accession>A0A0A9CEB0</accession>
<evidence type="ECO:0000313" key="1">
    <source>
        <dbReference type="EMBL" id="JAD71715.1"/>
    </source>
</evidence>
<reference evidence="1" key="1">
    <citation type="submission" date="2014-09" db="EMBL/GenBank/DDBJ databases">
        <authorList>
            <person name="Magalhaes I.L.F."/>
            <person name="Oliveira U."/>
            <person name="Santos F.R."/>
            <person name="Vidigal T.H.D.A."/>
            <person name="Brescovit A.D."/>
            <person name="Santos A.J."/>
        </authorList>
    </citation>
    <scope>NUCLEOTIDE SEQUENCE</scope>
    <source>
        <tissue evidence="1">Shoot tissue taken approximately 20 cm above the soil surface</tissue>
    </source>
</reference>
<dbReference type="AlphaFoldDB" id="A0A0A9CEB0"/>
<proteinExistence type="predicted"/>
<protein>
    <submittedName>
        <fullName evidence="1">Uncharacterized protein</fullName>
    </submittedName>
</protein>
<sequence length="20" mass="2391">MLLIKLNEIFKRGSFCYAML</sequence>
<organism evidence="1">
    <name type="scientific">Arundo donax</name>
    <name type="common">Giant reed</name>
    <name type="synonym">Donax arundinaceus</name>
    <dbReference type="NCBI Taxonomy" id="35708"/>
    <lineage>
        <taxon>Eukaryota</taxon>
        <taxon>Viridiplantae</taxon>
        <taxon>Streptophyta</taxon>
        <taxon>Embryophyta</taxon>
        <taxon>Tracheophyta</taxon>
        <taxon>Spermatophyta</taxon>
        <taxon>Magnoliopsida</taxon>
        <taxon>Liliopsida</taxon>
        <taxon>Poales</taxon>
        <taxon>Poaceae</taxon>
        <taxon>PACMAD clade</taxon>
        <taxon>Arundinoideae</taxon>
        <taxon>Arundineae</taxon>
        <taxon>Arundo</taxon>
    </lineage>
</organism>
<reference evidence="1" key="2">
    <citation type="journal article" date="2015" name="Data Brief">
        <title>Shoot transcriptome of the giant reed, Arundo donax.</title>
        <authorList>
            <person name="Barrero R.A."/>
            <person name="Guerrero F.D."/>
            <person name="Moolhuijzen P."/>
            <person name="Goolsby J.A."/>
            <person name="Tidwell J."/>
            <person name="Bellgard S.E."/>
            <person name="Bellgard M.I."/>
        </authorList>
    </citation>
    <scope>NUCLEOTIDE SEQUENCE</scope>
    <source>
        <tissue evidence="1">Shoot tissue taken approximately 20 cm above the soil surface</tissue>
    </source>
</reference>
<dbReference type="EMBL" id="GBRH01226180">
    <property type="protein sequence ID" value="JAD71715.1"/>
    <property type="molecule type" value="Transcribed_RNA"/>
</dbReference>